<dbReference type="Gramene" id="Vigun07g262100.1.v1.2">
    <property type="protein sequence ID" value="Vigun07g262100.1.v1.2"/>
    <property type="gene ID" value="Vigun07g262100.v1.2"/>
</dbReference>
<dbReference type="InterPro" id="IPR038645">
    <property type="entry name" value="TTC5_OB_sf"/>
</dbReference>
<dbReference type="OrthoDB" id="423589at2759"/>
<dbReference type="InterPro" id="IPR019734">
    <property type="entry name" value="TPR_rpt"/>
</dbReference>
<dbReference type="PANTHER" id="PTHR26312">
    <property type="entry name" value="TETRATRICOPEPTIDE REPEAT PROTEIN 5"/>
    <property type="match status" value="1"/>
</dbReference>
<dbReference type="SUPFAM" id="SSF48452">
    <property type="entry name" value="TPR-like"/>
    <property type="match status" value="1"/>
</dbReference>
<evidence type="ECO:0000313" key="2">
    <source>
        <dbReference type="EMBL" id="QCE08550.1"/>
    </source>
</evidence>
<evidence type="ECO:0000259" key="1">
    <source>
        <dbReference type="Pfam" id="PF16669"/>
    </source>
</evidence>
<name>A0A4D6N404_VIGUN</name>
<protein>
    <submittedName>
        <fullName evidence="2">Tetratricopeptide repeat protein 5</fullName>
    </submittedName>
</protein>
<dbReference type="PANTHER" id="PTHR26312:SF194">
    <property type="entry name" value="OS01G0506200 PROTEIN"/>
    <property type="match status" value="1"/>
</dbReference>
<dbReference type="Gene3D" id="1.25.40.10">
    <property type="entry name" value="Tetratricopeptide repeat domain"/>
    <property type="match status" value="1"/>
</dbReference>
<keyword evidence="3" id="KW-1185">Reference proteome</keyword>
<reference evidence="2 3" key="1">
    <citation type="submission" date="2019-04" db="EMBL/GenBank/DDBJ databases">
        <title>An improved genome assembly and genetic linkage map for asparagus bean, Vigna unguiculata ssp. sesquipedialis.</title>
        <authorList>
            <person name="Xia Q."/>
            <person name="Zhang R."/>
            <person name="Dong Y."/>
        </authorList>
    </citation>
    <scope>NUCLEOTIDE SEQUENCE [LARGE SCALE GENOMIC DNA]</scope>
    <source>
        <tissue evidence="2">Leaf</tissue>
    </source>
</reference>
<evidence type="ECO:0000313" key="3">
    <source>
        <dbReference type="Proteomes" id="UP000501690"/>
    </source>
</evidence>
<dbReference type="Pfam" id="PF16669">
    <property type="entry name" value="TTC5_OB"/>
    <property type="match status" value="1"/>
</dbReference>
<dbReference type="SMART" id="SM00028">
    <property type="entry name" value="TPR"/>
    <property type="match status" value="2"/>
</dbReference>
<proteinExistence type="predicted"/>
<dbReference type="InterPro" id="IPR011990">
    <property type="entry name" value="TPR-like_helical_dom_sf"/>
</dbReference>
<dbReference type="AlphaFoldDB" id="A0A4D6N404"/>
<feature type="domain" description="Tetratricopeptide repeat protein 5 OB fold" evidence="1">
    <location>
        <begin position="298"/>
        <end position="409"/>
    </location>
</feature>
<dbReference type="Gene3D" id="2.40.50.550">
    <property type="match status" value="1"/>
</dbReference>
<dbReference type="InterPro" id="IPR032076">
    <property type="entry name" value="TTC5_OB"/>
</dbReference>
<gene>
    <name evidence="2" type="ORF">DEO72_LG9g3579</name>
</gene>
<dbReference type="EMBL" id="CP039353">
    <property type="protein sequence ID" value="QCE08550.1"/>
    <property type="molecule type" value="Genomic_DNA"/>
</dbReference>
<accession>A0A4D6N404</accession>
<dbReference type="Proteomes" id="UP000501690">
    <property type="component" value="Linkage Group LG9"/>
</dbReference>
<organism evidence="2 3">
    <name type="scientific">Vigna unguiculata</name>
    <name type="common">Cowpea</name>
    <dbReference type="NCBI Taxonomy" id="3917"/>
    <lineage>
        <taxon>Eukaryota</taxon>
        <taxon>Viridiplantae</taxon>
        <taxon>Streptophyta</taxon>
        <taxon>Embryophyta</taxon>
        <taxon>Tracheophyta</taxon>
        <taxon>Spermatophyta</taxon>
        <taxon>Magnoliopsida</taxon>
        <taxon>eudicotyledons</taxon>
        <taxon>Gunneridae</taxon>
        <taxon>Pentapetalae</taxon>
        <taxon>rosids</taxon>
        <taxon>fabids</taxon>
        <taxon>Fabales</taxon>
        <taxon>Fabaceae</taxon>
        <taxon>Papilionoideae</taxon>
        <taxon>50 kb inversion clade</taxon>
        <taxon>NPAAA clade</taxon>
        <taxon>indigoferoid/millettioid clade</taxon>
        <taxon>Phaseoleae</taxon>
        <taxon>Vigna</taxon>
    </lineage>
</organism>
<sequence>MSNPKEEESFSRAARAAEDLYHLRDTYFPPNPDDRISKLQHESDLALNLLDSIPPEQRKSPTQRATFEYLRGKMLDVFPDYRKEAEDHLSKAVKLNPSLADAWLCLGNCIWKKGDLTAAKNCLSLALVKGPNKNILCQLSMLKRKMSQGVENQAELVEESIQHAKEAITLDVKDGNSWYNLGNACLTSFFVTGAWDHTKLLHSLKAYQNAEKDERMKSNPDLYFNSATVNKYLENYQRALSGFEAAALKDPGLNAAEEVQKIVSLLDKVDNLLKGHVRAKRMTSLASSLVAVDLKSPYRRVTIDLLSEGPNRALAVEGKVFFFIRTEGVAPLYYLLCDSNHSCFVVSIYGVRTDVIKEGDQLTMLDPYFRDVDLSWNEKRYQFKSIRLDFYEQVLVNGKALTPQQAVRTSIYAQHKP</sequence>